<feature type="domain" description="MHD2" evidence="19">
    <location>
        <begin position="1138"/>
        <end position="1300"/>
    </location>
</feature>
<dbReference type="Pfam" id="PF00130">
    <property type="entry name" value="C1_1"/>
    <property type="match status" value="1"/>
</dbReference>
<evidence type="ECO:0000259" key="16">
    <source>
        <dbReference type="PROSITE" id="PS50004"/>
    </source>
</evidence>
<dbReference type="GO" id="GO:0005509">
    <property type="term" value="F:calcium ion binding"/>
    <property type="evidence" value="ECO:0007669"/>
    <property type="project" value="InterPro"/>
</dbReference>
<dbReference type="CDD" id="cd20859">
    <property type="entry name" value="C1_Munc13-2-like"/>
    <property type="match status" value="1"/>
</dbReference>
<dbReference type="InterPro" id="IPR035892">
    <property type="entry name" value="C2_domain_sf"/>
</dbReference>
<evidence type="ECO:0000256" key="3">
    <source>
        <dbReference type="ARBA" id="ARBA00022483"/>
    </source>
</evidence>
<evidence type="ECO:0000313" key="20">
    <source>
        <dbReference type="Ensembl" id="ENSATEP00000056093.1"/>
    </source>
</evidence>
<dbReference type="GO" id="GO:0030672">
    <property type="term" value="C:synaptic vesicle membrane"/>
    <property type="evidence" value="ECO:0007669"/>
    <property type="project" value="TreeGrafter"/>
</dbReference>
<evidence type="ECO:0000256" key="5">
    <source>
        <dbReference type="ARBA" id="ARBA00022553"/>
    </source>
</evidence>
<dbReference type="GO" id="GO:0019992">
    <property type="term" value="F:diacylglycerol binding"/>
    <property type="evidence" value="ECO:0007669"/>
    <property type="project" value="InterPro"/>
</dbReference>
<keyword evidence="13" id="KW-0472">Membrane</keyword>
<feature type="compositionally biased region" description="Basic and acidic residues" evidence="15">
    <location>
        <begin position="181"/>
        <end position="190"/>
    </location>
</feature>
<evidence type="ECO:0008006" key="22">
    <source>
        <dbReference type="Google" id="ProtNLM"/>
    </source>
</evidence>
<keyword evidence="12" id="KW-0175">Coiled coil</keyword>
<dbReference type="GO" id="GO:0016082">
    <property type="term" value="P:synaptic vesicle priming"/>
    <property type="evidence" value="ECO:0007669"/>
    <property type="project" value="TreeGrafter"/>
</dbReference>
<dbReference type="PANTHER" id="PTHR10480">
    <property type="entry name" value="PROTEIN UNC-13 HOMOLOG"/>
    <property type="match status" value="1"/>
</dbReference>
<dbReference type="SUPFAM" id="SSF57889">
    <property type="entry name" value="Cysteine-rich domain"/>
    <property type="match status" value="1"/>
</dbReference>
<evidence type="ECO:0000256" key="1">
    <source>
        <dbReference type="ARBA" id="ARBA00004170"/>
    </source>
</evidence>
<keyword evidence="4" id="KW-0963">Cytoplasm</keyword>
<evidence type="ECO:0000259" key="19">
    <source>
        <dbReference type="PROSITE" id="PS51259"/>
    </source>
</evidence>
<evidence type="ECO:0000256" key="4">
    <source>
        <dbReference type="ARBA" id="ARBA00022490"/>
    </source>
</evidence>
<dbReference type="CDD" id="cd08395">
    <property type="entry name" value="C2C_Munc13"/>
    <property type="match status" value="1"/>
</dbReference>
<dbReference type="Pfam" id="PF00168">
    <property type="entry name" value="C2"/>
    <property type="match status" value="3"/>
</dbReference>
<keyword evidence="6" id="KW-0479">Metal-binding</keyword>
<evidence type="ECO:0000259" key="18">
    <source>
        <dbReference type="PROSITE" id="PS51258"/>
    </source>
</evidence>
<dbReference type="SUPFAM" id="SSF49562">
    <property type="entry name" value="C2 domain (Calcium/lipid-binding domain, CaLB)"/>
    <property type="match status" value="3"/>
</dbReference>
<feature type="domain" description="MHD1" evidence="18">
    <location>
        <begin position="905"/>
        <end position="1033"/>
    </location>
</feature>
<dbReference type="GO" id="GO:0017075">
    <property type="term" value="F:syntaxin-1 binding"/>
    <property type="evidence" value="ECO:0007669"/>
    <property type="project" value="TreeGrafter"/>
</dbReference>
<keyword evidence="3" id="KW-0268">Exocytosis</keyword>
<evidence type="ECO:0000256" key="9">
    <source>
        <dbReference type="ARBA" id="ARBA00022833"/>
    </source>
</evidence>
<evidence type="ECO:0000256" key="11">
    <source>
        <dbReference type="ARBA" id="ARBA00023018"/>
    </source>
</evidence>
<dbReference type="PRINTS" id="PR00360">
    <property type="entry name" value="C2DOMAIN"/>
</dbReference>
<dbReference type="InterPro" id="IPR046349">
    <property type="entry name" value="C1-like_sf"/>
</dbReference>
<dbReference type="PROSITE" id="PS50081">
    <property type="entry name" value="ZF_DAG_PE_2"/>
    <property type="match status" value="1"/>
</dbReference>
<feature type="compositionally biased region" description="Polar residues" evidence="15">
    <location>
        <begin position="191"/>
        <end position="208"/>
    </location>
</feature>
<dbReference type="InterPro" id="IPR014770">
    <property type="entry name" value="Munc13_1"/>
</dbReference>
<dbReference type="InterPro" id="IPR002219">
    <property type="entry name" value="PKC_DAG/PE"/>
</dbReference>
<dbReference type="Gene3D" id="1.10.357.50">
    <property type="match status" value="1"/>
</dbReference>
<dbReference type="GO" id="GO:0016081">
    <property type="term" value="P:synaptic vesicle docking"/>
    <property type="evidence" value="ECO:0007669"/>
    <property type="project" value="TreeGrafter"/>
</dbReference>
<dbReference type="CDD" id="cd08394">
    <property type="entry name" value="C2A_Munc13"/>
    <property type="match status" value="1"/>
</dbReference>
<dbReference type="FunFam" id="3.30.60.20:FF:000001">
    <property type="entry name" value="Protein unc-13 homolog B"/>
    <property type="match status" value="1"/>
</dbReference>
<feature type="domain" description="C2" evidence="16">
    <location>
        <begin position="1333"/>
        <end position="1460"/>
    </location>
</feature>
<dbReference type="FunFam" id="2.60.40.150:FF:000014">
    <property type="entry name" value="protein unc-13 homolog B"/>
    <property type="match status" value="1"/>
</dbReference>
<accession>A0A7N6B146</accession>
<dbReference type="GO" id="GO:0005543">
    <property type="term" value="F:phospholipid binding"/>
    <property type="evidence" value="ECO:0007669"/>
    <property type="project" value="InterPro"/>
</dbReference>
<dbReference type="GO" id="GO:0005516">
    <property type="term" value="F:calmodulin binding"/>
    <property type="evidence" value="ECO:0007669"/>
    <property type="project" value="TreeGrafter"/>
</dbReference>
<organism evidence="20 21">
    <name type="scientific">Anabas testudineus</name>
    <name type="common">Climbing perch</name>
    <name type="synonym">Anthias testudineus</name>
    <dbReference type="NCBI Taxonomy" id="64144"/>
    <lineage>
        <taxon>Eukaryota</taxon>
        <taxon>Metazoa</taxon>
        <taxon>Chordata</taxon>
        <taxon>Craniata</taxon>
        <taxon>Vertebrata</taxon>
        <taxon>Euteleostomi</taxon>
        <taxon>Actinopterygii</taxon>
        <taxon>Neopterygii</taxon>
        <taxon>Teleostei</taxon>
        <taxon>Neoteleostei</taxon>
        <taxon>Acanthomorphata</taxon>
        <taxon>Anabantaria</taxon>
        <taxon>Anabantiformes</taxon>
        <taxon>Anabantoidei</taxon>
        <taxon>Anabantidae</taxon>
        <taxon>Anabas</taxon>
    </lineage>
</organism>
<dbReference type="Gene3D" id="3.30.60.20">
    <property type="match status" value="1"/>
</dbReference>
<dbReference type="GO" id="GO:0098831">
    <property type="term" value="C:presynaptic active zone cytoplasmic component"/>
    <property type="evidence" value="ECO:0007669"/>
    <property type="project" value="TreeGrafter"/>
</dbReference>
<dbReference type="PROSITE" id="PS50004">
    <property type="entry name" value="C2"/>
    <property type="match status" value="3"/>
</dbReference>
<evidence type="ECO:0000256" key="7">
    <source>
        <dbReference type="ARBA" id="ARBA00022737"/>
    </source>
</evidence>
<dbReference type="SMART" id="SM00239">
    <property type="entry name" value="C2"/>
    <property type="match status" value="3"/>
</dbReference>
<dbReference type="GO" id="GO:0043195">
    <property type="term" value="C:terminal bouton"/>
    <property type="evidence" value="ECO:0007669"/>
    <property type="project" value="TreeGrafter"/>
</dbReference>
<dbReference type="Ensembl" id="ENSATET00000046264.2">
    <property type="protein sequence ID" value="ENSATEP00000056093.1"/>
    <property type="gene ID" value="ENSATEG00000024156.3"/>
</dbReference>
<dbReference type="InterPro" id="IPR027080">
    <property type="entry name" value="Unc-13"/>
</dbReference>
<evidence type="ECO:0000256" key="8">
    <source>
        <dbReference type="ARBA" id="ARBA00022771"/>
    </source>
</evidence>
<dbReference type="InterPro" id="IPR014772">
    <property type="entry name" value="Munc13_dom-2"/>
</dbReference>
<keyword evidence="10" id="KW-0106">Calcium</keyword>
<dbReference type="FunFam" id="2.60.40.150:FF:000002">
    <property type="entry name" value="Protein unc-13 homolog B"/>
    <property type="match status" value="1"/>
</dbReference>
<feature type="domain" description="C2" evidence="16">
    <location>
        <begin position="1"/>
        <end position="97"/>
    </location>
</feature>
<dbReference type="InterPro" id="IPR010439">
    <property type="entry name" value="MUN_dom"/>
</dbReference>
<evidence type="ECO:0000256" key="6">
    <source>
        <dbReference type="ARBA" id="ARBA00022723"/>
    </source>
</evidence>
<dbReference type="GO" id="GO:0031594">
    <property type="term" value="C:neuromuscular junction"/>
    <property type="evidence" value="ECO:0007669"/>
    <property type="project" value="TreeGrafter"/>
</dbReference>
<reference evidence="20" key="3">
    <citation type="submission" date="2025-09" db="UniProtKB">
        <authorList>
            <consortium name="Ensembl"/>
        </authorList>
    </citation>
    <scope>IDENTIFICATION</scope>
</reference>
<dbReference type="InterPro" id="IPR000008">
    <property type="entry name" value="C2_dom"/>
</dbReference>
<keyword evidence="8" id="KW-0863">Zinc-finger</keyword>
<name>A0A7N6B146_ANATE</name>
<sequence length="1506" mass="171546">HFLNVFAVKKAKLDGPQEKFNTYVTLKVQNVKSTTIAVRGSQPCWEQDFMFEINRLDLGLTVEVWTKGLIWDTMVGTLWIPLGSIRQSNEEGPGQWLTLDSNVIMAENEICGTKDPTFHRLLLDTRFELPLDIPEEEARYWAKKLEQLNAMRDQDYAYQEEQERPLHAPSTQCYDDPDSAVDDRDSDYRSETSNSIPPPYYTTSQPNASMHQYPMRHQQYRHSYNDDIHELDYDHRAMRTQRTGARKGAEKCIKLDKCFFNHSFSFPKREIMEPGPARAKANWLRLFSRVRLQLQEVKPKMGGALYSIDSMPDLRKRKAMPLVRDLSLVQNSRKAGITSALTSSTLHNEELKSHVYKKTLQALIYPISCTTPHNFEVWTATTPTYCYECEGLLWGIARQGMRCTECGVKCHEKCQDLLNADCLQRAAEKSSKHGAEDRTQNIIMVLKDRMKIRERNKPEIFELIQEVFAVPKSTHVTQMKQIKQSVLDGTSKWSAKISITVLCAQGLQAKDKTGSSDPYVTVQVGKTKKRTKTIYGNLNPVWEETFNFECHNSSDRIKVRVWDEDDDIKSRVKQKFKRESDDFLGQTIIEVRTLSGEMDVWYNLDKRTDKSAVSGAIRMHINVEIKGEETVAPYHVQYTCLHENLFHYVTDIQNNGVVKIPDAKGDDAWKVYFEETPQEIVDEFAMRYGVESIYQAMTHFACLSSKYMCPGVPAVMSTLLANINAYYAHTTQATNNVSASDRFAASNFGKERFVKLLDQLHNSLRIDLSMYRNNFPASSPERLQDLKSTVDLLTSITFFRMKVQELQSPPRASQVVKDCVKACLNSTYEYIFNNCHELYSREYQTDPAKQGAVPPEEQGPSIKNLDFWSKLITLIVSIIEEDKNSYTPCLNQYVSKCLLHFTFNFKHILILCSLSQKALFSFSTTSRFPQELNVGKISAEVIRVPEYPWLDENEEVSRDFLHGALERDKKDGFQVTSEHALFSCSVVDVFSQLNQSFEIIRKLECPDPQIVGHYMKRFAKTISNVLLSYADIISKLFANYVTMEKVPCILINNIQQLRVQLEKMFEAMGGKDLCVEASDILKDLQVKLNNVMDDLSRVFAVSFQPHIEENVKQMGDILAQVKGTSNVGNASSVAQDADNVLQPIMEFLDSNLSLFAKICEKTVLKRVLKELWKLVMNTMEKTIVLPPLTDQTVRAHRAAQSEGRLKSASHSDGTQLIFNAAKELGQLSKLKEHMVREEAKALTPKQCAVIELALDTIKQYFHAGGVGLKKTFLEKSPDLQSLHYALSLYTQATDKLIKTFVQSQNAQVFGGKGVRFTSSEDVYPDKGSGVDDAVGEVSIHVEIFTHPNTGEHKVTVKVVAANDLRWQTQGIFRPFVEVYIIGPHLSDKKRKYATKSKNNSWAPKYNETFTFTLSNEVGPECYELQVCVKDYCFAREDRTVGMAVLQLKDVASKGSVACWLPLGKRIHMDETGLTVLRILSQRNNDDVAKEFVKLKSDQRSAEEGRS</sequence>
<dbReference type="FunFam" id="1.20.58.1100:FF:000001">
    <property type="entry name" value="Protein unc-13 homolog B"/>
    <property type="match status" value="1"/>
</dbReference>
<dbReference type="SMART" id="SM01145">
    <property type="entry name" value="DUF1041"/>
    <property type="match status" value="1"/>
</dbReference>
<dbReference type="GO" id="GO:0061789">
    <property type="term" value="P:dense core granule priming"/>
    <property type="evidence" value="ECO:0007669"/>
    <property type="project" value="TreeGrafter"/>
</dbReference>
<dbReference type="CDD" id="cd04027">
    <property type="entry name" value="C2B_Munc13"/>
    <property type="match status" value="1"/>
</dbReference>
<evidence type="ECO:0000256" key="2">
    <source>
        <dbReference type="ARBA" id="ARBA00004496"/>
    </source>
</evidence>
<evidence type="ECO:0000313" key="21">
    <source>
        <dbReference type="Proteomes" id="UP000265040"/>
    </source>
</evidence>
<dbReference type="FunFam" id="2.60.40.150:FF:000031">
    <property type="entry name" value="Protein unc-13 homolog B"/>
    <property type="match status" value="1"/>
</dbReference>
<dbReference type="GO" id="GO:0042734">
    <property type="term" value="C:presynaptic membrane"/>
    <property type="evidence" value="ECO:0007669"/>
    <property type="project" value="TreeGrafter"/>
</dbReference>
<keyword evidence="21" id="KW-1185">Reference proteome</keyword>
<dbReference type="FunFam" id="1.10.357.50:FF:000001">
    <property type="entry name" value="Protein unc-13 homolog B"/>
    <property type="match status" value="1"/>
</dbReference>
<dbReference type="Gene3D" id="1.20.58.1100">
    <property type="match status" value="1"/>
</dbReference>
<feature type="region of interest" description="Disordered" evidence="15">
    <location>
        <begin position="158"/>
        <end position="208"/>
    </location>
</feature>
<keyword evidence="7" id="KW-0677">Repeat</keyword>
<evidence type="ECO:0000259" key="17">
    <source>
        <dbReference type="PROSITE" id="PS50081"/>
    </source>
</evidence>
<dbReference type="Pfam" id="PF06292">
    <property type="entry name" value="MUN"/>
    <property type="match status" value="2"/>
</dbReference>
<protein>
    <recommendedName>
        <fullName evidence="22">Unc-13 homolog A (C. elegans)</fullName>
    </recommendedName>
</protein>
<reference evidence="20" key="2">
    <citation type="submission" date="2025-08" db="UniProtKB">
        <authorList>
            <consortium name="Ensembl"/>
        </authorList>
    </citation>
    <scope>IDENTIFICATION</scope>
</reference>
<comment type="subcellular location">
    <subcellularLocation>
        <location evidence="2">Cytoplasm</location>
    </subcellularLocation>
    <subcellularLocation>
        <location evidence="1">Membrane</location>
        <topology evidence="1">Peripheral membrane protein</topology>
    </subcellularLocation>
    <subcellularLocation>
        <location evidence="14">Synapse</location>
    </subcellularLocation>
</comment>
<keyword evidence="9" id="KW-0862">Zinc</keyword>
<reference evidence="20" key="1">
    <citation type="submission" date="2021-04" db="EMBL/GenBank/DDBJ databases">
        <authorList>
            <consortium name="Wellcome Sanger Institute Data Sharing"/>
        </authorList>
    </citation>
    <scope>NUCLEOTIDE SEQUENCE [LARGE SCALE GENOMIC DNA]</scope>
</reference>
<evidence type="ECO:0000256" key="12">
    <source>
        <dbReference type="ARBA" id="ARBA00023054"/>
    </source>
</evidence>
<evidence type="ECO:0000256" key="13">
    <source>
        <dbReference type="ARBA" id="ARBA00023136"/>
    </source>
</evidence>
<evidence type="ECO:0000256" key="15">
    <source>
        <dbReference type="SAM" id="MobiDB-lite"/>
    </source>
</evidence>
<dbReference type="Proteomes" id="UP000265040">
    <property type="component" value="Chromosome 4"/>
</dbReference>
<evidence type="ECO:0000256" key="14">
    <source>
        <dbReference type="ARBA" id="ARBA00034103"/>
    </source>
</evidence>
<dbReference type="PANTHER" id="PTHR10480:SF1">
    <property type="entry name" value="PROTEIN UNC-13 HOMOLOG A"/>
    <property type="match status" value="1"/>
</dbReference>
<feature type="domain" description="Phorbol-ester/DAG-type" evidence="17">
    <location>
        <begin position="372"/>
        <end position="422"/>
    </location>
</feature>
<keyword evidence="11" id="KW-0770">Synapse</keyword>
<feature type="domain" description="C2" evidence="16">
    <location>
        <begin position="478"/>
        <end position="602"/>
    </location>
</feature>
<dbReference type="SMART" id="SM00109">
    <property type="entry name" value="C1"/>
    <property type="match status" value="1"/>
</dbReference>
<dbReference type="PROSITE" id="PS51258">
    <property type="entry name" value="MHD1"/>
    <property type="match status" value="1"/>
</dbReference>
<dbReference type="GO" id="GO:0035249">
    <property type="term" value="P:synaptic transmission, glutamatergic"/>
    <property type="evidence" value="ECO:0007669"/>
    <property type="project" value="TreeGrafter"/>
</dbReference>
<dbReference type="PROSITE" id="PS51259">
    <property type="entry name" value="MHD2"/>
    <property type="match status" value="1"/>
</dbReference>
<dbReference type="GO" id="GO:0099525">
    <property type="term" value="P:presynaptic dense core vesicle exocytosis"/>
    <property type="evidence" value="ECO:0007669"/>
    <property type="project" value="TreeGrafter"/>
</dbReference>
<dbReference type="InterPro" id="IPR037302">
    <property type="entry name" value="Unc-13_C2B"/>
</dbReference>
<dbReference type="GeneTree" id="ENSGT00940000161905"/>
<evidence type="ECO:0000256" key="10">
    <source>
        <dbReference type="ARBA" id="ARBA00022837"/>
    </source>
</evidence>
<dbReference type="GO" id="GO:0008270">
    <property type="term" value="F:zinc ion binding"/>
    <property type="evidence" value="ECO:0007669"/>
    <property type="project" value="UniProtKB-KW"/>
</dbReference>
<dbReference type="Gene3D" id="2.60.40.150">
    <property type="entry name" value="C2 domain"/>
    <property type="match status" value="3"/>
</dbReference>
<keyword evidence="5" id="KW-0597">Phosphoprotein</keyword>
<dbReference type="PROSITE" id="PS00479">
    <property type="entry name" value="ZF_DAG_PE_1"/>
    <property type="match status" value="1"/>
</dbReference>
<proteinExistence type="predicted"/>